<organism evidence="5 6">
    <name type="scientific">Cristinia sonorae</name>
    <dbReference type="NCBI Taxonomy" id="1940300"/>
    <lineage>
        <taxon>Eukaryota</taxon>
        <taxon>Fungi</taxon>
        <taxon>Dikarya</taxon>
        <taxon>Basidiomycota</taxon>
        <taxon>Agaricomycotina</taxon>
        <taxon>Agaricomycetes</taxon>
        <taxon>Agaricomycetidae</taxon>
        <taxon>Agaricales</taxon>
        <taxon>Pleurotineae</taxon>
        <taxon>Stephanosporaceae</taxon>
        <taxon>Cristinia</taxon>
    </lineage>
</organism>
<evidence type="ECO:0000256" key="2">
    <source>
        <dbReference type="ARBA" id="ARBA00022827"/>
    </source>
</evidence>
<gene>
    <name evidence="5" type="ORF">BXZ70DRAFT_898479</name>
</gene>
<dbReference type="Pfam" id="PF07992">
    <property type="entry name" value="Pyr_redox_2"/>
    <property type="match status" value="1"/>
</dbReference>
<feature type="domain" description="FAD/NAD(P)-binding" evidence="4">
    <location>
        <begin position="8"/>
        <end position="237"/>
    </location>
</feature>
<accession>A0A8K0UIJ4</accession>
<evidence type="ECO:0000259" key="4">
    <source>
        <dbReference type="Pfam" id="PF07992"/>
    </source>
</evidence>
<dbReference type="AlphaFoldDB" id="A0A8K0UIJ4"/>
<keyword evidence="1" id="KW-0285">Flavoprotein</keyword>
<dbReference type="InterPro" id="IPR050346">
    <property type="entry name" value="FMO-like"/>
</dbReference>
<dbReference type="PANTHER" id="PTHR23023">
    <property type="entry name" value="DIMETHYLANILINE MONOOXYGENASE"/>
    <property type="match status" value="1"/>
</dbReference>
<dbReference type="EMBL" id="JAEVFJ010000033">
    <property type="protein sequence ID" value="KAH8092182.1"/>
    <property type="molecule type" value="Genomic_DNA"/>
</dbReference>
<proteinExistence type="predicted"/>
<dbReference type="GO" id="GO:0016491">
    <property type="term" value="F:oxidoreductase activity"/>
    <property type="evidence" value="ECO:0007669"/>
    <property type="project" value="UniProtKB-KW"/>
</dbReference>
<keyword evidence="3" id="KW-0560">Oxidoreductase</keyword>
<reference evidence="5" key="1">
    <citation type="journal article" date="2021" name="New Phytol.">
        <title>Evolutionary innovations through gain and loss of genes in the ectomycorrhizal Boletales.</title>
        <authorList>
            <person name="Wu G."/>
            <person name="Miyauchi S."/>
            <person name="Morin E."/>
            <person name="Kuo A."/>
            <person name="Drula E."/>
            <person name="Varga T."/>
            <person name="Kohler A."/>
            <person name="Feng B."/>
            <person name="Cao Y."/>
            <person name="Lipzen A."/>
            <person name="Daum C."/>
            <person name="Hundley H."/>
            <person name="Pangilinan J."/>
            <person name="Johnson J."/>
            <person name="Barry K."/>
            <person name="LaButti K."/>
            <person name="Ng V."/>
            <person name="Ahrendt S."/>
            <person name="Min B."/>
            <person name="Choi I.G."/>
            <person name="Park H."/>
            <person name="Plett J.M."/>
            <person name="Magnuson J."/>
            <person name="Spatafora J.W."/>
            <person name="Nagy L.G."/>
            <person name="Henrissat B."/>
            <person name="Grigoriev I.V."/>
            <person name="Yang Z.L."/>
            <person name="Xu J."/>
            <person name="Martin F.M."/>
        </authorList>
    </citation>
    <scope>NUCLEOTIDE SEQUENCE</scope>
    <source>
        <strain evidence="5">KKN 215</strain>
    </source>
</reference>
<dbReference type="Proteomes" id="UP000813824">
    <property type="component" value="Unassembled WGS sequence"/>
</dbReference>
<dbReference type="OrthoDB" id="2915840at2759"/>
<evidence type="ECO:0000256" key="1">
    <source>
        <dbReference type="ARBA" id="ARBA00022630"/>
    </source>
</evidence>
<dbReference type="Gene3D" id="3.50.50.60">
    <property type="entry name" value="FAD/NAD(P)-binding domain"/>
    <property type="match status" value="2"/>
</dbReference>
<comment type="caution">
    <text evidence="5">The sequence shown here is derived from an EMBL/GenBank/DDBJ whole genome shotgun (WGS) entry which is preliminary data.</text>
</comment>
<evidence type="ECO:0000313" key="5">
    <source>
        <dbReference type="EMBL" id="KAH8092182.1"/>
    </source>
</evidence>
<name>A0A8K0UIJ4_9AGAR</name>
<evidence type="ECO:0000256" key="3">
    <source>
        <dbReference type="ARBA" id="ARBA00023002"/>
    </source>
</evidence>
<dbReference type="PRINTS" id="PR00368">
    <property type="entry name" value="FADPNR"/>
</dbReference>
<keyword evidence="2" id="KW-0274">FAD</keyword>
<dbReference type="SUPFAM" id="SSF51905">
    <property type="entry name" value="FAD/NAD(P)-binding domain"/>
    <property type="match status" value="2"/>
</dbReference>
<dbReference type="InterPro" id="IPR036188">
    <property type="entry name" value="FAD/NAD-bd_sf"/>
</dbReference>
<evidence type="ECO:0000313" key="6">
    <source>
        <dbReference type="Proteomes" id="UP000813824"/>
    </source>
</evidence>
<dbReference type="PRINTS" id="PR00411">
    <property type="entry name" value="PNDRDTASEI"/>
</dbReference>
<keyword evidence="6" id="KW-1185">Reference proteome</keyword>
<dbReference type="InterPro" id="IPR023753">
    <property type="entry name" value="FAD/NAD-binding_dom"/>
</dbReference>
<sequence length="572" mass="63166">MVAPTQQSVCVLGSGAAGLITAYTLIQDGFENVTILTRDATPGGVWAAERVYPGLLINNVHGEYRFSPLPMPPPPHANETGGRLTGEDLRDYFQLFADRFLKGKIQYRIEVTRVRRDCTSASPRWYVTVRDVRGTETREICFDKLVLCTGGCSEPKLPPNLEPEAAAKVGFTGPVLHSNSIAPNQDVLLSAVKPLTGSEPGHVLVIGGGKSAQDAASYFARGGRNVTMVFEAADSILASPVPLPGFLRKSRFLAVMSPSISLKTRLERFLHTTWLGSKITHAVWSFLTWSANFSLNIPPSSPLRSTRSLFWGVRTNDEGAGGSDRFHALVHAGKIKLLAPARAERYLAPAEGASGETVVVQTSDGQRISANAVILATGYKSSWTKLFDESTRKELGLVPVVVPESHEEFNYASFANPPTSPRHRTGAKHSLIYRGHVPAQNLLQRDFAVNGATFTTNPGYAFEVSAHWISSYFLEDTFLRLPRTVGEAESECLRYNAWLRKRYPLMLGEINESYSSALAFWEWPQMVDELMDDMTLPGMRSGGNWLTWLFKVVDLKEIEKLHEERAARRALL</sequence>
<protein>
    <submittedName>
        <fullName evidence="5">FAD/NAD-P-binding domain-containing protein</fullName>
    </submittedName>
</protein>